<evidence type="ECO:0000259" key="2">
    <source>
        <dbReference type="Pfam" id="PF20148"/>
    </source>
</evidence>
<organism evidence="4 5">
    <name type="scientific">Streptomyces zagrosensis</name>
    <dbReference type="NCBI Taxonomy" id="1042984"/>
    <lineage>
        <taxon>Bacteria</taxon>
        <taxon>Bacillati</taxon>
        <taxon>Actinomycetota</taxon>
        <taxon>Actinomycetes</taxon>
        <taxon>Kitasatosporales</taxon>
        <taxon>Streptomycetaceae</taxon>
        <taxon>Streptomyces</taxon>
    </lineage>
</organism>
<protein>
    <submittedName>
        <fullName evidence="4">RHS repeat-associated protein</fullName>
    </submittedName>
</protein>
<sequence length="1601" mass="174772">MGLGDFIPDEIEDAVEEGTEVVGKGVENVGNKAADGMDAVGMDDMADYTRRTSREAADDLGADVAEMRLGETNNPKKLIYGSTDKLATTVSHLRDFQAAFERIGNGLKGLQSSGWQGEAAGAFRLKMTPEPKKWFTAADAFEMAAEAMDRFSDTVAWAQGQAREALVAYRQAEQDSKDAVVAYNAKVRAYNSDILAFGLSGVGADGSDTVPQPPGDFTDPGHAGREAAQEQLSEARKQRDRAAEMARTAVRTAHAAAPEKPGYGDQVRSGMNGVNLAVNHTVSGVIRGGSNVIAFGRSLNPMDPYNQAHPDEFATGLNNTAKGLLETAKDPLGAADRAMQSFKKDPYEGVGRLFAEVAGPKGAGLAKTGTSGARRGAGAARHGRHRSPARRDMDRDGPGGHRQDDNQRTTGNTDPVDLATGKMFLPQTDVSLPGALPLVFTRRVESGYTAGRWFGPSWSSTADQRLEIDAEGVVLVSEDGLLLAYPHPAPGVPTLPQAGPRWPLERTPEGDYTVMDPERGHLRHYTGPASGDADGTALLDRITDRNGNTLTFAYDTDGVPTDIAHSAGYHLRITTENDRITALHLVGGAEDGGDALLLRYGYTQGDLTEVTNSSGLPLRFDYDDEHRVIAWTDTNDRRYDYVYDNQHRCIAEGGEAGHIAIRIDYDGRDEATGHRVTTVTTRSGHRTRYLVNDALQVVAETDPLGHTVRHELDRHDRPLSHTDALDRTTRFRYDTAGHLAAVVRLDGRTVTIDHNELGLPVAITGADGTTWTYAYDARGNRTAATDPAGHTTHFTYDELGHLTSVTDALGATTRVRCDAAGLPIEITDPLGATTRYTRDRFGRPVTITDPLGAPTHLTWTVEGHLTHRVDPNGAAENWTYDGEGNRVSHTDAGGGNTTYEYTHFDLLAATTGPDGVRHTFEHDDHLRLTQVTNPQGLTWSYVYDPAGRLTSETDFDGRNTRYEHDPTGALTARINPLGQTIRLERDALGRVVRKDAGEGRVTTYEHDAAGRLLAAIGPDAQVRYQRDRLGRVKTEMAGDHVLSHTYDALGRRTRRITPSGARSTFAYDAAGNRTQLTASGRAMDFAYDPAGRELARHTGALTLSHLWDPAGRLTDQLLTPTPGGIPGTATAEAGPGPTGGTTRHRRYTYRPDGHLTSVTDSTTGTQHFDLTATGRVTAVRAADWSETYAYDAAGNQTRAQWPDDHATPEARGDRAYTGTRITRAGRIRYEHDAAGRLILRQHTRLSRKPDTWRYEWDAEDRLTAVTTPDGTRWRYTYDPLGRRIAKERLAPDGETAVERVNFTYDGGTLIEQTTTAPDLPNPVTLTWDHDGLTPISQTERITDATTQHEIDARFFAIVTDLVGAPTELIAESGETAWQSRTTLWGTTTWPRTSPAYTPLRFPGQYFDPETALHYNIYRYYDPGAGRYLSPDPLGLEAAPNPVAYVDNPVTWCDPLGLGPDGCPKGEIGNPFKGRNAAERAAFDSAGVPYGTKPDAEWTVMGDKHLKHMPGHVYSPEPTHWGNFRQYETEHGSRVIVEHTDDPAGLHFHAGGPKGLTAEERQRNLVNFGWDSSREGYATMERYRAIPKPGGDHHFFYETAKG</sequence>
<dbReference type="RefSeq" id="WP_184575542.1">
    <property type="nucleotide sequence ID" value="NZ_JACHJL010000014.1"/>
</dbReference>
<dbReference type="PANTHER" id="PTHR32305:SF15">
    <property type="entry name" value="PROTEIN RHSA-RELATED"/>
    <property type="match status" value="1"/>
</dbReference>
<dbReference type="NCBIfam" id="TIGR03696">
    <property type="entry name" value="Rhs_assc_core"/>
    <property type="match status" value="1"/>
</dbReference>
<gene>
    <name evidence="4" type="ORF">FHS42_005148</name>
</gene>
<dbReference type="InterPro" id="IPR050708">
    <property type="entry name" value="T6SS_VgrG/RHS"/>
</dbReference>
<keyword evidence="5" id="KW-1185">Reference proteome</keyword>
<feature type="domain" description="DUF6531" evidence="2">
    <location>
        <begin position="414"/>
        <end position="485"/>
    </location>
</feature>
<feature type="region of interest" description="Disordered" evidence="1">
    <location>
        <begin position="362"/>
        <end position="418"/>
    </location>
</feature>
<evidence type="ECO:0000259" key="3">
    <source>
        <dbReference type="Pfam" id="PF21725"/>
    </source>
</evidence>
<feature type="compositionally biased region" description="Low complexity" evidence="1">
    <location>
        <begin position="1122"/>
        <end position="1135"/>
    </location>
</feature>
<feature type="region of interest" description="Disordered" evidence="1">
    <location>
        <begin position="1122"/>
        <end position="1144"/>
    </location>
</feature>
<dbReference type="EMBL" id="JACHJL010000014">
    <property type="protein sequence ID" value="MBB5938064.1"/>
    <property type="molecule type" value="Genomic_DNA"/>
</dbReference>
<evidence type="ECO:0000313" key="4">
    <source>
        <dbReference type="EMBL" id="MBB5938064.1"/>
    </source>
</evidence>
<feature type="domain" description="Putative T7SS secretion signal" evidence="3">
    <location>
        <begin position="11"/>
        <end position="261"/>
    </location>
</feature>
<feature type="compositionally biased region" description="Low complexity" evidence="1">
    <location>
        <begin position="368"/>
        <end position="380"/>
    </location>
</feature>
<dbReference type="InterPro" id="IPR022385">
    <property type="entry name" value="Rhs_assc_core"/>
</dbReference>
<dbReference type="Pfam" id="PF21725">
    <property type="entry name" value="T7SS_signal"/>
    <property type="match status" value="1"/>
</dbReference>
<dbReference type="Gene3D" id="2.180.10.10">
    <property type="entry name" value="RHS repeat-associated core"/>
    <property type="match status" value="2"/>
</dbReference>
<feature type="compositionally biased region" description="Basic and acidic residues" evidence="1">
    <location>
        <begin position="389"/>
        <end position="407"/>
    </location>
</feature>
<comment type="caution">
    <text evidence="4">The sequence shown here is derived from an EMBL/GenBank/DDBJ whole genome shotgun (WGS) entry which is preliminary data.</text>
</comment>
<dbReference type="Pfam" id="PF20148">
    <property type="entry name" value="DUF6531"/>
    <property type="match status" value="1"/>
</dbReference>
<evidence type="ECO:0000256" key="1">
    <source>
        <dbReference type="SAM" id="MobiDB-lite"/>
    </source>
</evidence>
<dbReference type="InterPro" id="IPR045351">
    <property type="entry name" value="DUF6531"/>
</dbReference>
<dbReference type="Proteomes" id="UP000588098">
    <property type="component" value="Unassembled WGS sequence"/>
</dbReference>
<dbReference type="NCBIfam" id="TIGR01643">
    <property type="entry name" value="YD_repeat_2x"/>
    <property type="match status" value="13"/>
</dbReference>
<dbReference type="InterPro" id="IPR031325">
    <property type="entry name" value="RHS_repeat"/>
</dbReference>
<dbReference type="PRINTS" id="PR00394">
    <property type="entry name" value="RHSPROTEIN"/>
</dbReference>
<dbReference type="InterPro" id="IPR006530">
    <property type="entry name" value="YD"/>
</dbReference>
<name>A0A7W9QDP7_9ACTN</name>
<dbReference type="Pfam" id="PF05593">
    <property type="entry name" value="RHS_repeat"/>
    <property type="match status" value="9"/>
</dbReference>
<evidence type="ECO:0000313" key="5">
    <source>
        <dbReference type="Proteomes" id="UP000588098"/>
    </source>
</evidence>
<proteinExistence type="predicted"/>
<accession>A0A7W9QDP7</accession>
<dbReference type="PANTHER" id="PTHR32305">
    <property type="match status" value="1"/>
</dbReference>
<reference evidence="4 5" key="1">
    <citation type="submission" date="2020-08" db="EMBL/GenBank/DDBJ databases">
        <title>Genomic Encyclopedia of Type Strains, Phase III (KMG-III): the genomes of soil and plant-associated and newly described type strains.</title>
        <authorList>
            <person name="Whitman W."/>
        </authorList>
    </citation>
    <scope>NUCLEOTIDE SEQUENCE [LARGE SCALE GENOMIC DNA]</scope>
    <source>
        <strain evidence="4 5">CECT 8305</strain>
    </source>
</reference>
<dbReference type="InterPro" id="IPR049082">
    <property type="entry name" value="T7SS_signal"/>
</dbReference>